<dbReference type="Pfam" id="PF25791">
    <property type="entry name" value="WHD_BREX_BrxC"/>
    <property type="match status" value="1"/>
</dbReference>
<dbReference type="InterPro" id="IPR058037">
    <property type="entry name" value="BREX_BrxC_helical"/>
</dbReference>
<dbReference type="STRING" id="1888891.DSOL_2947"/>
<feature type="compositionally biased region" description="Pro residues" evidence="1">
    <location>
        <begin position="323"/>
        <end position="333"/>
    </location>
</feature>
<keyword evidence="5" id="KW-1185">Reference proteome</keyword>
<protein>
    <submittedName>
        <fullName evidence="4">Uncharacterized protein</fullName>
    </submittedName>
</protein>
<dbReference type="Pfam" id="PF25792">
    <property type="entry name" value="BREX_BrxC_helical"/>
    <property type="match status" value="1"/>
</dbReference>
<comment type="caution">
    <text evidence="4">The sequence shown here is derived from an EMBL/GenBank/DDBJ whole genome shotgun (WGS) entry which is preliminary data.</text>
</comment>
<dbReference type="EMBL" id="MLBF01000022">
    <property type="protein sequence ID" value="OLN30829.1"/>
    <property type="molecule type" value="Genomic_DNA"/>
</dbReference>
<dbReference type="InterPro" id="IPR058038">
    <property type="entry name" value="BREX_BrxC_wHTH"/>
</dbReference>
<gene>
    <name evidence="4" type="ORF">DSOL_2947</name>
</gene>
<feature type="domain" description="Probable ATP-binding protein BrxC alpha-helical" evidence="3">
    <location>
        <begin position="77"/>
        <end position="196"/>
    </location>
</feature>
<evidence type="ECO:0000259" key="3">
    <source>
        <dbReference type="Pfam" id="PF25792"/>
    </source>
</evidence>
<evidence type="ECO:0000259" key="2">
    <source>
        <dbReference type="Pfam" id="PF25791"/>
    </source>
</evidence>
<feature type="domain" description="Probable ATP-binding protein BrxC winged helix-turn-helix" evidence="2">
    <location>
        <begin position="1"/>
        <end position="67"/>
    </location>
</feature>
<evidence type="ECO:0000313" key="4">
    <source>
        <dbReference type="EMBL" id="OLN30829.1"/>
    </source>
</evidence>
<evidence type="ECO:0000313" key="5">
    <source>
        <dbReference type="Proteomes" id="UP000186102"/>
    </source>
</evidence>
<dbReference type="AlphaFoldDB" id="A0A1Q8QU01"/>
<evidence type="ECO:0000256" key="1">
    <source>
        <dbReference type="SAM" id="MobiDB-lite"/>
    </source>
</evidence>
<organism evidence="4 5">
    <name type="scientific">Desulfosporosinus metallidurans</name>
    <dbReference type="NCBI Taxonomy" id="1888891"/>
    <lineage>
        <taxon>Bacteria</taxon>
        <taxon>Bacillati</taxon>
        <taxon>Bacillota</taxon>
        <taxon>Clostridia</taxon>
        <taxon>Eubacteriales</taxon>
        <taxon>Desulfitobacteriaceae</taxon>
        <taxon>Desulfosporosinus</taxon>
    </lineage>
</organism>
<accession>A0A1Q8QU01</accession>
<reference evidence="4 5" key="1">
    <citation type="submission" date="2016-09" db="EMBL/GenBank/DDBJ databases">
        <title>Complete genome of Desulfosporosinus sp. OL.</title>
        <authorList>
            <person name="Mardanov A."/>
            <person name="Beletsky A."/>
            <person name="Panova A."/>
            <person name="Karnachuk O."/>
            <person name="Ravin N."/>
        </authorList>
    </citation>
    <scope>NUCLEOTIDE SEQUENCE [LARGE SCALE GENOMIC DNA]</scope>
    <source>
        <strain evidence="4 5">OL</strain>
    </source>
</reference>
<sequence length="397" mass="45433">MKMVLDYFKAAPYGWKEIDIAAQVAKLFKLQEIKLQYGAEYLDITDKEIPNYLTKKTEVEKLVIIKRVLVSAELLLKARNIGRNVFDHGALPQDEDSLMKGLKDIMVKEMGEIKGIISRYQHGQYPGKHALEVCLVVLKRLSEIKVALEFYNTLIETEEELSQVMQDVKKVKGFFKNQLPHFEKAAKMLEIYKDNETYVLDKEINETVAQVKRIVESPNPYAEIIQLPALVAKFNDRFVLLLQEKCQPIKVQIQADYAQVKDELGKFELDNSFQERIKKPFEDLLDRIDSVNNFYKAIAMKTESEILKLRSFEMISDETKTVDPPPIPSPNPNPGSGVTVTPPVIEPPSRFTQHLQITELFRSAPLMTTEADVDALTSELGNKLKSYIRANKNVRLV</sequence>
<proteinExistence type="predicted"/>
<feature type="region of interest" description="Disordered" evidence="1">
    <location>
        <begin position="319"/>
        <end position="341"/>
    </location>
</feature>
<dbReference type="Proteomes" id="UP000186102">
    <property type="component" value="Unassembled WGS sequence"/>
</dbReference>
<name>A0A1Q8QU01_9FIRM</name>